<comment type="caution">
    <text evidence="3">The sequence shown here is derived from an EMBL/GenBank/DDBJ whole genome shotgun (WGS) entry which is preliminary data.</text>
</comment>
<evidence type="ECO:0000259" key="2">
    <source>
        <dbReference type="Pfam" id="PF13476"/>
    </source>
</evidence>
<gene>
    <name evidence="3" type="ORF">T231_03285</name>
</gene>
<dbReference type="GO" id="GO:0016887">
    <property type="term" value="F:ATP hydrolysis activity"/>
    <property type="evidence" value="ECO:0007669"/>
    <property type="project" value="InterPro"/>
</dbReference>
<sequence>MKRITIEELRLLNFRGARDVRVSFTAGTNIVCGDNGTGKSTLMDAFLWVLFGKDAEDRKDCEIKRIEAGKTLRRTDATVECRLSVDGRQHTLRRSFREVWSKPRGATEPVFKGNETEYSINDVPKKMSEFDAWVAEHMAPADVFRMLTDADCFPRLRWEKQREKLFELAGGVDEEAVQDGVDGLADLLARLSDKSLEDYKRELAARKRKLRKALDEITPRTDQTRLMIPTTDARDVWERRLAEADQKLAELNREAADFAAQERARGAEARRRVEEVEALKTRMARRTAELRRAAIEEAERLNEGRRQVEVRLQDLQAAEATATRRLKDATAEVDELALRINQKEEACERLRAAWYVESARPYTGDNVCPHCLQPLPEEMQRDNRRRFEESKNERLSQIQTDGHRTKAEITRLEEEMKAAEARVDKAAAEVFEAEKRAETLREELAALPAAVAPAAVDPMADEAYRAMAEELERLEADAPQTSPAPEPNGGAAITARLAALNKERDAVRAGLQLCDTADNLRAEIRRLDEESRTLAQQLSDADRDEDTMRRYTRARIEALERRVNSLFRTVRFRLFAYTQEGGEVEVCVPLVGADGVPYPVANTAAQVLAGLEIIHVLQQHAGVSAPVFVDGAERLTHFPRMDHQAILLKVAQGVRPMRVECAEAQKEEERA</sequence>
<reference evidence="3 4" key="1">
    <citation type="submission" date="2013-11" db="EMBL/GenBank/DDBJ databases">
        <title>Single cell genomics of uncultured Tannerella BU063 (oral taxon 286).</title>
        <authorList>
            <person name="Beall C.J."/>
            <person name="Campbell A.G."/>
            <person name="Griffen A.L."/>
            <person name="Podar M."/>
            <person name="Leys E.J."/>
        </authorList>
    </citation>
    <scope>NUCLEOTIDE SEQUENCE [LARGE SCALE GENOMIC DNA]</scope>
    <source>
        <strain evidence="3">Cell 6/7/9</strain>
    </source>
</reference>
<dbReference type="PATRIC" id="fig|1411021.3.peg.204"/>
<dbReference type="GO" id="GO:0006302">
    <property type="term" value="P:double-strand break repair"/>
    <property type="evidence" value="ECO:0007669"/>
    <property type="project" value="InterPro"/>
</dbReference>
<dbReference type="Pfam" id="PF13476">
    <property type="entry name" value="AAA_23"/>
    <property type="match status" value="1"/>
</dbReference>
<feature type="domain" description="Rad50/SbcC-type AAA" evidence="2">
    <location>
        <begin position="9"/>
        <end position="217"/>
    </location>
</feature>
<name>W2CUI7_9BACT</name>
<dbReference type="SUPFAM" id="SSF52540">
    <property type="entry name" value="P-loop containing nucleoside triphosphate hydrolases"/>
    <property type="match status" value="1"/>
</dbReference>
<feature type="coiled-coil region" evidence="1">
    <location>
        <begin position="517"/>
        <end position="544"/>
    </location>
</feature>
<protein>
    <recommendedName>
        <fullName evidence="2">Rad50/SbcC-type AAA domain-containing protein</fullName>
    </recommendedName>
</protein>
<dbReference type="InterPro" id="IPR038729">
    <property type="entry name" value="Rad50/SbcC_AAA"/>
</dbReference>
<dbReference type="InterPro" id="IPR027417">
    <property type="entry name" value="P-loop_NTPase"/>
</dbReference>
<proteinExistence type="predicted"/>
<dbReference type="Gene3D" id="3.40.50.300">
    <property type="entry name" value="P-loop containing nucleotide triphosphate hydrolases"/>
    <property type="match status" value="1"/>
</dbReference>
<evidence type="ECO:0000313" key="4">
    <source>
        <dbReference type="Proteomes" id="UP000018874"/>
    </source>
</evidence>
<evidence type="ECO:0000256" key="1">
    <source>
        <dbReference type="SAM" id="Coils"/>
    </source>
</evidence>
<keyword evidence="1" id="KW-0175">Coiled coil</keyword>
<dbReference type="Proteomes" id="UP000018874">
    <property type="component" value="Unassembled WGS sequence"/>
</dbReference>
<dbReference type="PANTHER" id="PTHR32114:SF2">
    <property type="entry name" value="ABC TRANSPORTER ABCH.3"/>
    <property type="match status" value="1"/>
</dbReference>
<organism evidence="3 4">
    <name type="scientific">Tannerella sp. oral taxon BU063 isolate Cell 6/7/9</name>
    <dbReference type="NCBI Taxonomy" id="1411021"/>
    <lineage>
        <taxon>Bacteria</taxon>
        <taxon>Pseudomonadati</taxon>
        <taxon>Bacteroidota</taxon>
        <taxon>Bacteroidia</taxon>
        <taxon>Bacteroidales</taxon>
        <taxon>Tannerellaceae</taxon>
        <taxon>Tannerella</taxon>
    </lineage>
</organism>
<keyword evidence="4" id="KW-1185">Reference proteome</keyword>
<dbReference type="PANTHER" id="PTHR32114">
    <property type="entry name" value="ABC TRANSPORTER ABCH.3"/>
    <property type="match status" value="1"/>
</dbReference>
<evidence type="ECO:0000313" key="3">
    <source>
        <dbReference type="EMBL" id="ETK10733.1"/>
    </source>
</evidence>
<dbReference type="EMBL" id="AYYD01000627">
    <property type="protein sequence ID" value="ETK10733.1"/>
    <property type="molecule type" value="Genomic_DNA"/>
</dbReference>
<dbReference type="AlphaFoldDB" id="W2CUI7"/>
<accession>W2CUI7</accession>
<feature type="coiled-coil region" evidence="1">
    <location>
        <begin position="395"/>
        <end position="443"/>
    </location>
</feature>
<feature type="coiled-coil region" evidence="1">
    <location>
        <begin position="196"/>
        <end position="353"/>
    </location>
</feature>